<evidence type="ECO:0000313" key="5">
    <source>
        <dbReference type="EMBL" id="TWX66169.1"/>
    </source>
</evidence>
<evidence type="ECO:0000256" key="1">
    <source>
        <dbReference type="ARBA" id="ARBA00022679"/>
    </source>
</evidence>
<dbReference type="SUPFAM" id="SSF53448">
    <property type="entry name" value="Nucleotide-diphospho-sugar transferases"/>
    <property type="match status" value="1"/>
</dbReference>
<evidence type="ECO:0000313" key="4">
    <source>
        <dbReference type="EMBL" id="TWX59283.1"/>
    </source>
</evidence>
<reference evidence="5 7" key="1">
    <citation type="submission" date="2019-07" db="EMBL/GenBank/DDBJ databases">
        <title>Genomes of sea-ice associated Colwellia species.</title>
        <authorList>
            <person name="Bowman J.P."/>
        </authorList>
    </citation>
    <scope>NUCLEOTIDE SEQUENCE [LARGE SCALE GENOMIC DNA]</scope>
    <source>
        <strain evidence="4 6">ACAM 607</strain>
        <strain evidence="5 7">IC036</strain>
    </source>
</reference>
<keyword evidence="1 5" id="KW-0808">Transferase</keyword>
<dbReference type="RefSeq" id="WP_146799479.1">
    <property type="nucleotide sequence ID" value="NZ_VOLP01000012.1"/>
</dbReference>
<dbReference type="PANTHER" id="PTHR43584">
    <property type="entry name" value="NUCLEOTIDYL TRANSFERASE"/>
    <property type="match status" value="1"/>
</dbReference>
<evidence type="ECO:0000256" key="2">
    <source>
        <dbReference type="ARBA" id="ARBA00022695"/>
    </source>
</evidence>
<dbReference type="Pfam" id="PF00483">
    <property type="entry name" value="NTP_transferase"/>
    <property type="match status" value="1"/>
</dbReference>
<keyword evidence="6" id="KW-1185">Reference proteome</keyword>
<dbReference type="EMBL" id="VOLR01000012">
    <property type="protein sequence ID" value="TWX59283.1"/>
    <property type="molecule type" value="Genomic_DNA"/>
</dbReference>
<dbReference type="AlphaFoldDB" id="A0A5C6QBF9"/>
<dbReference type="GO" id="GO:0016779">
    <property type="term" value="F:nucleotidyltransferase activity"/>
    <property type="evidence" value="ECO:0007669"/>
    <property type="project" value="UniProtKB-KW"/>
</dbReference>
<name>A0A5C6QBF9_9GAMM</name>
<proteinExistence type="predicted"/>
<sequence length="229" mass="25159">MKAMILAAGRGERMRPLTDHCPKPLLKVAGIPLIEHHINKLAQCGITDIIINYAWLGEMIVDYLGDGKKFGVNISYSAENNGALETAGGIIQALPLLSKNNDNEPFMLINGDIFTDFSFADMPILAKDQLAHICLVNNPDHNIKGDFIFDNNQLTNIENQSQSTLKNTYTFSGLSLFRTDFFKGENAAQISKLGPMLKKAVGDSKVSASILDGTWTDVGTPERLAYLNR</sequence>
<dbReference type="Proteomes" id="UP000321917">
    <property type="component" value="Unassembled WGS sequence"/>
</dbReference>
<gene>
    <name evidence="4" type="ORF">ESZ26_09950</name>
    <name evidence="5" type="ORF">ESZ27_11095</name>
</gene>
<dbReference type="NCBIfam" id="NF045761">
    <property type="entry name" value="NAMPUrTaseMurU"/>
    <property type="match status" value="1"/>
</dbReference>
<keyword evidence="2" id="KW-0548">Nucleotidyltransferase</keyword>
<dbReference type="InterPro" id="IPR029044">
    <property type="entry name" value="Nucleotide-diphossugar_trans"/>
</dbReference>
<dbReference type="InterPro" id="IPR054790">
    <property type="entry name" value="MurU"/>
</dbReference>
<feature type="domain" description="Nucleotidyl transferase" evidence="3">
    <location>
        <begin position="2"/>
        <end position="225"/>
    </location>
</feature>
<dbReference type="EMBL" id="VOLQ01000019">
    <property type="protein sequence ID" value="TWX66169.1"/>
    <property type="molecule type" value="Genomic_DNA"/>
</dbReference>
<dbReference type="Proteomes" id="UP000321525">
    <property type="component" value="Unassembled WGS sequence"/>
</dbReference>
<evidence type="ECO:0000313" key="6">
    <source>
        <dbReference type="Proteomes" id="UP000321525"/>
    </source>
</evidence>
<dbReference type="PANTHER" id="PTHR43584:SF8">
    <property type="entry name" value="N-ACETYLMURAMATE ALPHA-1-PHOSPHATE URIDYLYLTRANSFERASE"/>
    <property type="match status" value="1"/>
</dbReference>
<accession>A0A5C6QBF9</accession>
<comment type="caution">
    <text evidence="5">The sequence shown here is derived from an EMBL/GenBank/DDBJ whole genome shotgun (WGS) entry which is preliminary data.</text>
</comment>
<dbReference type="CDD" id="cd06422">
    <property type="entry name" value="NTP_transferase_like_1"/>
    <property type="match status" value="1"/>
</dbReference>
<protein>
    <submittedName>
        <fullName evidence="5">Nucleotidyltransferase family protein</fullName>
    </submittedName>
</protein>
<evidence type="ECO:0000313" key="7">
    <source>
        <dbReference type="Proteomes" id="UP000321917"/>
    </source>
</evidence>
<dbReference type="InterPro" id="IPR050065">
    <property type="entry name" value="GlmU-like"/>
</dbReference>
<evidence type="ECO:0000259" key="3">
    <source>
        <dbReference type="Pfam" id="PF00483"/>
    </source>
</evidence>
<dbReference type="Gene3D" id="3.90.550.10">
    <property type="entry name" value="Spore Coat Polysaccharide Biosynthesis Protein SpsA, Chain A"/>
    <property type="match status" value="1"/>
</dbReference>
<dbReference type="OrthoDB" id="9788272at2"/>
<dbReference type="InterPro" id="IPR005835">
    <property type="entry name" value="NTP_transferase_dom"/>
</dbReference>
<organism evidence="5 7">
    <name type="scientific">Colwellia hornerae</name>
    <dbReference type="NCBI Taxonomy" id="89402"/>
    <lineage>
        <taxon>Bacteria</taxon>
        <taxon>Pseudomonadati</taxon>
        <taxon>Pseudomonadota</taxon>
        <taxon>Gammaproteobacteria</taxon>
        <taxon>Alteromonadales</taxon>
        <taxon>Colwelliaceae</taxon>
        <taxon>Colwellia</taxon>
    </lineage>
</organism>